<evidence type="ECO:0000259" key="4">
    <source>
        <dbReference type="Pfam" id="PF18962"/>
    </source>
</evidence>
<dbReference type="SMART" id="SM00710">
    <property type="entry name" value="PbH1"/>
    <property type="match status" value="6"/>
</dbReference>
<feature type="signal peptide" evidence="2">
    <location>
        <begin position="1"/>
        <end position="19"/>
    </location>
</feature>
<keyword evidence="1 2" id="KW-0732">Signal</keyword>
<dbReference type="EMBL" id="REFV01000001">
    <property type="protein sequence ID" value="RMB64148.1"/>
    <property type="molecule type" value="Genomic_DNA"/>
</dbReference>
<dbReference type="Pfam" id="PF13229">
    <property type="entry name" value="Beta_helix"/>
    <property type="match status" value="1"/>
</dbReference>
<sequence>MLQKSLHFIFLFITALCCAQTSYYVKQNSGSNGNNGTSPDSPFKTIERALDELDPGDTLFIMGAYKNDSYINDYSYSGDINDPHIWHQENTIRINNLNGTPDNYISIKGYEGNTRIKGDGANLFRVTNSSYLNIEDFELRGEVPNIPLSTALALQFLYRESGSTNTLYRVQPGTTDEDVENMTFPVLNNVSRPSYTDTRGFYFSNVHHINFRNNDVHDTPGNGFRVQGCDYITIENNKVYNNSRKSYSGTHGLVVTNADSFDTETGHKIFIRNNEVYDNYNEIYSWAPSKTIITPRIDEGKGISLQRNDIANGWTHGRFLVTNNITYGNGFSGLHSNTGVRIDFVNNTAYLNSYTNSVTYADDPQGRNIGISAQGGSDNKIINNIIYIDSGWGGFPISLANEDNAEVRNNVIFGINGTLTQDNDVTGIAVNTIEANPLFEDADNADFNLQENSPAIGEADTAFAPEEDYFGNARDDNPDIGAVEFGANLSVEDAVLASVSVYPNPFTDQLTLATNNTIVSVAVYNILGQEIKVPTTIENNKATIRTSHLNSGVYFVSANGEVNKVIKQ</sequence>
<dbReference type="OrthoDB" id="786002at2"/>
<proteinExistence type="predicted"/>
<dbReference type="Pfam" id="PF18962">
    <property type="entry name" value="Por_Secre_tail"/>
    <property type="match status" value="1"/>
</dbReference>
<dbReference type="InterPro" id="IPR022441">
    <property type="entry name" value="Para_beta_helix_rpt-2"/>
</dbReference>
<comment type="caution">
    <text evidence="5">The sequence shown here is derived from an EMBL/GenBank/DDBJ whole genome shotgun (WGS) entry which is preliminary data.</text>
</comment>
<dbReference type="InterPro" id="IPR012334">
    <property type="entry name" value="Pectin_lyas_fold"/>
</dbReference>
<feature type="domain" description="Right handed beta helix" evidence="3">
    <location>
        <begin position="200"/>
        <end position="310"/>
    </location>
</feature>
<dbReference type="AlphaFoldDB" id="A0A3M0GIQ4"/>
<dbReference type="InterPro" id="IPR011050">
    <property type="entry name" value="Pectin_lyase_fold/virulence"/>
</dbReference>
<feature type="domain" description="Secretion system C-terminal sorting" evidence="4">
    <location>
        <begin position="501"/>
        <end position="567"/>
    </location>
</feature>
<dbReference type="InterPro" id="IPR006626">
    <property type="entry name" value="PbH1"/>
</dbReference>
<accession>A0A3M0GIQ4</accession>
<protein>
    <submittedName>
        <fullName evidence="5">T9SS C-terminal target domain-containing protein</fullName>
    </submittedName>
</protein>
<dbReference type="SUPFAM" id="SSF51126">
    <property type="entry name" value="Pectin lyase-like"/>
    <property type="match status" value="1"/>
</dbReference>
<keyword evidence="6" id="KW-1185">Reference proteome</keyword>
<dbReference type="InterPro" id="IPR059226">
    <property type="entry name" value="Choice_anch_Q_dom"/>
</dbReference>
<evidence type="ECO:0000313" key="5">
    <source>
        <dbReference type="EMBL" id="RMB64148.1"/>
    </source>
</evidence>
<dbReference type="Gene3D" id="2.160.20.10">
    <property type="entry name" value="Single-stranded right-handed beta-helix, Pectin lyase-like"/>
    <property type="match status" value="1"/>
</dbReference>
<name>A0A3M0GIQ4_9FLAO</name>
<dbReference type="NCBIfam" id="TIGR03804">
    <property type="entry name" value="para_beta_helix"/>
    <property type="match status" value="1"/>
</dbReference>
<dbReference type="RefSeq" id="WP_121915944.1">
    <property type="nucleotide sequence ID" value="NZ_REFV01000001.1"/>
</dbReference>
<evidence type="ECO:0000259" key="3">
    <source>
        <dbReference type="Pfam" id="PF13229"/>
    </source>
</evidence>
<organism evidence="5 6">
    <name type="scientific">Dokdonia sinensis</name>
    <dbReference type="NCBI Taxonomy" id="2479847"/>
    <lineage>
        <taxon>Bacteria</taxon>
        <taxon>Pseudomonadati</taxon>
        <taxon>Bacteroidota</taxon>
        <taxon>Flavobacteriia</taxon>
        <taxon>Flavobacteriales</taxon>
        <taxon>Flavobacteriaceae</taxon>
        <taxon>Dokdonia</taxon>
    </lineage>
</organism>
<evidence type="ECO:0000256" key="1">
    <source>
        <dbReference type="ARBA" id="ARBA00022729"/>
    </source>
</evidence>
<evidence type="ECO:0000256" key="2">
    <source>
        <dbReference type="SAM" id="SignalP"/>
    </source>
</evidence>
<dbReference type="NCBIfam" id="NF041518">
    <property type="entry name" value="choice_anch_Q"/>
    <property type="match status" value="1"/>
</dbReference>
<gene>
    <name evidence="5" type="ORF">EAX61_01865</name>
</gene>
<reference evidence="5 6" key="1">
    <citation type="submission" date="2018-10" db="EMBL/GenBank/DDBJ databases">
        <title>Dokdonia luteus sp. nov., isolated from sea water.</title>
        <authorList>
            <person name="Zhou L.Y."/>
            <person name="Du Z.J."/>
        </authorList>
    </citation>
    <scope>NUCLEOTIDE SEQUENCE [LARGE SCALE GENOMIC DNA]</scope>
    <source>
        <strain evidence="5 6">SH27</strain>
    </source>
</reference>
<dbReference type="NCBIfam" id="TIGR04183">
    <property type="entry name" value="Por_Secre_tail"/>
    <property type="match status" value="1"/>
</dbReference>
<evidence type="ECO:0000313" key="6">
    <source>
        <dbReference type="Proteomes" id="UP000281985"/>
    </source>
</evidence>
<dbReference type="InterPro" id="IPR039448">
    <property type="entry name" value="Beta_helix"/>
</dbReference>
<feature type="chain" id="PRO_5018200161" evidence="2">
    <location>
        <begin position="20"/>
        <end position="568"/>
    </location>
</feature>
<dbReference type="InterPro" id="IPR026444">
    <property type="entry name" value="Secre_tail"/>
</dbReference>
<dbReference type="Proteomes" id="UP000281985">
    <property type="component" value="Unassembled WGS sequence"/>
</dbReference>